<keyword evidence="2" id="KW-1185">Reference proteome</keyword>
<gene>
    <name evidence="1" type="ORF">Cadr_000030170</name>
</gene>
<evidence type="ECO:0000313" key="2">
    <source>
        <dbReference type="Proteomes" id="UP000299084"/>
    </source>
</evidence>
<dbReference type="EMBL" id="JWIN03000051">
    <property type="protein sequence ID" value="KAB1252235.1"/>
    <property type="molecule type" value="Genomic_DNA"/>
</dbReference>
<proteinExistence type="predicted"/>
<name>A0A5N4C031_CAMDR</name>
<sequence length="214" mass="24237">MPGCRSSRSGQATWEEATWAQPLAQVVQEWKLEGTETAVDQALAVVATRAQEAGPMVPPELLLHLPSPAAPLAEELDLSDQQEHWETLQKPQRLSFEGIPGPGEIRRRLPLELRASPPYTFNTHKVWHTLCKRCRIQSFYSPQSNPGDFRISHPPTPSCQDDSTLKTALFTTAKTWKQPKCPLTDDCIKKLWYIYTMEYYSAIKKNEIMPFAAT</sequence>
<dbReference type="AlphaFoldDB" id="A0A5N4C031"/>
<reference evidence="1 2" key="1">
    <citation type="journal article" date="2019" name="Mol. Ecol. Resour.">
        <title>Improving Illumina assemblies with Hi-C and long reads: an example with the North African dromedary.</title>
        <authorList>
            <person name="Elbers J.P."/>
            <person name="Rogers M.F."/>
            <person name="Perelman P.L."/>
            <person name="Proskuryakova A.A."/>
            <person name="Serdyukova N.A."/>
            <person name="Johnson W.E."/>
            <person name="Horin P."/>
            <person name="Corander J."/>
            <person name="Murphy D."/>
            <person name="Burger P.A."/>
        </authorList>
    </citation>
    <scope>NUCLEOTIDE SEQUENCE [LARGE SCALE GENOMIC DNA]</scope>
    <source>
        <strain evidence="1">Drom800</strain>
        <tissue evidence="1">Blood</tissue>
    </source>
</reference>
<dbReference type="Proteomes" id="UP000299084">
    <property type="component" value="Unassembled WGS sequence"/>
</dbReference>
<accession>A0A5N4C031</accession>
<organism evidence="1 2">
    <name type="scientific">Camelus dromedarius</name>
    <name type="common">Dromedary</name>
    <name type="synonym">Arabian camel</name>
    <dbReference type="NCBI Taxonomy" id="9838"/>
    <lineage>
        <taxon>Eukaryota</taxon>
        <taxon>Metazoa</taxon>
        <taxon>Chordata</taxon>
        <taxon>Craniata</taxon>
        <taxon>Vertebrata</taxon>
        <taxon>Euteleostomi</taxon>
        <taxon>Mammalia</taxon>
        <taxon>Eutheria</taxon>
        <taxon>Laurasiatheria</taxon>
        <taxon>Artiodactyla</taxon>
        <taxon>Tylopoda</taxon>
        <taxon>Camelidae</taxon>
        <taxon>Camelus</taxon>
    </lineage>
</organism>
<protein>
    <submittedName>
        <fullName evidence="1">LINE-1 retrotransposable element ORF2 protein</fullName>
    </submittedName>
</protein>
<evidence type="ECO:0000313" key="1">
    <source>
        <dbReference type="EMBL" id="KAB1252235.1"/>
    </source>
</evidence>
<comment type="caution">
    <text evidence="1">The sequence shown here is derived from an EMBL/GenBank/DDBJ whole genome shotgun (WGS) entry which is preliminary data.</text>
</comment>